<evidence type="ECO:0000259" key="3">
    <source>
        <dbReference type="Pfam" id="PF03413"/>
    </source>
</evidence>
<sequence>MLCLNKTLFAAAALLLAWAGISLAGNGHGHDHDHDRARQALEAGEVLPLKAIIERVEGNYPGAIVEVELEREDGRWQYEIKLLRRGGSLLKIKVDARDGSVLGVKGRPGDGRAERSRRRDDERAGVEH</sequence>
<evidence type="ECO:0000313" key="5">
    <source>
        <dbReference type="Proteomes" id="UP000199169"/>
    </source>
</evidence>
<protein>
    <recommendedName>
        <fullName evidence="3">PepSY domain-containing protein</fullName>
    </recommendedName>
</protein>
<feature type="region of interest" description="Disordered" evidence="1">
    <location>
        <begin position="100"/>
        <end position="128"/>
    </location>
</feature>
<feature type="domain" description="PepSY" evidence="3">
    <location>
        <begin position="47"/>
        <end position="104"/>
    </location>
</feature>
<accession>A0A1A8XMJ2</accession>
<feature type="chain" id="PRO_5008381612" description="PepSY domain-containing protein" evidence="2">
    <location>
        <begin position="25"/>
        <end position="128"/>
    </location>
</feature>
<reference evidence="5" key="1">
    <citation type="submission" date="2016-06" db="EMBL/GenBank/DDBJ databases">
        <authorList>
            <person name="McIlroy S.J."/>
            <person name="Karst S.M."/>
            <person name="Albertsen M."/>
        </authorList>
    </citation>
    <scope>NUCLEOTIDE SEQUENCE [LARGE SCALE GENOMIC DNA]</scope>
</reference>
<evidence type="ECO:0000256" key="1">
    <source>
        <dbReference type="SAM" id="MobiDB-lite"/>
    </source>
</evidence>
<dbReference type="Pfam" id="PF03413">
    <property type="entry name" value="PepSY"/>
    <property type="match status" value="1"/>
</dbReference>
<feature type="compositionally biased region" description="Basic and acidic residues" evidence="1">
    <location>
        <begin position="107"/>
        <end position="128"/>
    </location>
</feature>
<organism evidence="4 5">
    <name type="scientific">Candidatus Accumulibacter aalborgensis</name>
    <dbReference type="NCBI Taxonomy" id="1860102"/>
    <lineage>
        <taxon>Bacteria</taxon>
        <taxon>Pseudomonadati</taxon>
        <taxon>Pseudomonadota</taxon>
        <taxon>Betaproteobacteria</taxon>
        <taxon>Candidatus Accumulibacter</taxon>
    </lineage>
</organism>
<name>A0A1A8XMJ2_9PROT</name>
<dbReference type="Proteomes" id="UP000199169">
    <property type="component" value="Unassembled WGS sequence"/>
</dbReference>
<dbReference type="Gene3D" id="3.10.450.40">
    <property type="match status" value="1"/>
</dbReference>
<dbReference type="AlphaFoldDB" id="A0A1A8XMJ2"/>
<keyword evidence="2" id="KW-0732">Signal</keyword>
<dbReference type="InterPro" id="IPR025711">
    <property type="entry name" value="PepSY"/>
</dbReference>
<feature type="signal peptide" evidence="2">
    <location>
        <begin position="1"/>
        <end position="24"/>
    </location>
</feature>
<evidence type="ECO:0000256" key="2">
    <source>
        <dbReference type="SAM" id="SignalP"/>
    </source>
</evidence>
<keyword evidence="5" id="KW-1185">Reference proteome</keyword>
<evidence type="ECO:0000313" key="4">
    <source>
        <dbReference type="EMBL" id="SBT05876.1"/>
    </source>
</evidence>
<proteinExistence type="predicted"/>
<gene>
    <name evidence="4" type="ORF">ACCAA_270111</name>
</gene>
<dbReference type="EMBL" id="FLQX01000102">
    <property type="protein sequence ID" value="SBT05876.1"/>
    <property type="molecule type" value="Genomic_DNA"/>
</dbReference>
<dbReference type="STRING" id="1860102.ACCAA_270111"/>